<dbReference type="Pfam" id="PF01497">
    <property type="entry name" value="Peripla_BP_2"/>
    <property type="match status" value="1"/>
</dbReference>
<keyword evidence="3" id="KW-0813">Transport</keyword>
<sequence>MFRVKTSVVSILLIAGLLLLAGCGSNNKENVGSNTPSPSGETPAATESGAPSQNKIIKHVWGEATIKETPVRIVALDYAFIDMLSVLDIKPVATVGIGESGFPDYLKDQVSGDGITNVGQAKQPNLEVLRSVKPDLILANPDRHEMIKDQLSDIAPTIAFDDDNYQMVLANLSLLADAVGKKEQGDKVIQTIEAKIKEGKERMQTAPSALVVGAFEDDSTVWLKSSFVGSILSGIGVNYLFDGTKDNSAAESKTDIAKLSLERLGEYNPDYIFLYGEPEKWLKNPIYKNLQAVKDNKAITVSRDLWSKGRGPRAAELIIDQALQTMAGDK</sequence>
<evidence type="ECO:0000256" key="5">
    <source>
        <dbReference type="SAM" id="MobiDB-lite"/>
    </source>
</evidence>
<feature type="compositionally biased region" description="Polar residues" evidence="5">
    <location>
        <begin position="30"/>
        <end position="40"/>
    </location>
</feature>
<feature type="chain" id="PRO_5038423109" evidence="6">
    <location>
        <begin position="22"/>
        <end position="330"/>
    </location>
</feature>
<evidence type="ECO:0000256" key="1">
    <source>
        <dbReference type="ARBA" id="ARBA00004196"/>
    </source>
</evidence>
<evidence type="ECO:0000256" key="3">
    <source>
        <dbReference type="ARBA" id="ARBA00022448"/>
    </source>
</evidence>
<feature type="region of interest" description="Disordered" evidence="5">
    <location>
        <begin position="30"/>
        <end position="50"/>
    </location>
</feature>
<dbReference type="EMBL" id="AP019400">
    <property type="protein sequence ID" value="BBI31299.1"/>
    <property type="molecule type" value="Genomic_DNA"/>
</dbReference>
<dbReference type="PANTHER" id="PTHR30532:SF1">
    <property type="entry name" value="IRON(3+)-HYDROXAMATE-BINDING PROTEIN FHUD"/>
    <property type="match status" value="1"/>
</dbReference>
<dbReference type="Proteomes" id="UP000289856">
    <property type="component" value="Chromosome"/>
</dbReference>
<comment type="similarity">
    <text evidence="2">Belongs to the bacterial solute-binding protein 8 family.</text>
</comment>
<keyword evidence="4 6" id="KW-0732">Signal</keyword>
<dbReference type="RefSeq" id="WP_130605147.1">
    <property type="nucleotide sequence ID" value="NZ_AP019400.1"/>
</dbReference>
<accession>A0A3T1CZV5</accession>
<evidence type="ECO:0000256" key="2">
    <source>
        <dbReference type="ARBA" id="ARBA00008814"/>
    </source>
</evidence>
<protein>
    <submittedName>
        <fullName evidence="8">Fe(3+)-citrate-binding protein YfmC</fullName>
    </submittedName>
</protein>
<organism evidence="8 9">
    <name type="scientific">Cohnella abietis</name>
    <dbReference type="NCBI Taxonomy" id="2507935"/>
    <lineage>
        <taxon>Bacteria</taxon>
        <taxon>Bacillati</taxon>
        <taxon>Bacillota</taxon>
        <taxon>Bacilli</taxon>
        <taxon>Bacillales</taxon>
        <taxon>Paenibacillaceae</taxon>
        <taxon>Cohnella</taxon>
    </lineage>
</organism>
<dbReference type="SUPFAM" id="SSF53807">
    <property type="entry name" value="Helical backbone' metal receptor"/>
    <property type="match status" value="1"/>
</dbReference>
<dbReference type="OrthoDB" id="9793175at2"/>
<comment type="subcellular location">
    <subcellularLocation>
        <location evidence="1">Cell envelope</location>
    </subcellularLocation>
</comment>
<dbReference type="AlphaFoldDB" id="A0A3T1CZV5"/>
<dbReference type="InterPro" id="IPR002491">
    <property type="entry name" value="ABC_transptr_periplasmic_BD"/>
</dbReference>
<dbReference type="GO" id="GO:1901678">
    <property type="term" value="P:iron coordination entity transport"/>
    <property type="evidence" value="ECO:0007669"/>
    <property type="project" value="UniProtKB-ARBA"/>
</dbReference>
<evidence type="ECO:0000256" key="6">
    <source>
        <dbReference type="SAM" id="SignalP"/>
    </source>
</evidence>
<keyword evidence="9" id="KW-1185">Reference proteome</keyword>
<dbReference type="Gene3D" id="3.40.50.1980">
    <property type="entry name" value="Nitrogenase molybdenum iron protein domain"/>
    <property type="match status" value="2"/>
</dbReference>
<dbReference type="PANTHER" id="PTHR30532">
    <property type="entry name" value="IRON III DICITRATE-BINDING PERIPLASMIC PROTEIN"/>
    <property type="match status" value="1"/>
</dbReference>
<feature type="signal peptide" evidence="6">
    <location>
        <begin position="1"/>
        <end position="21"/>
    </location>
</feature>
<dbReference type="GO" id="GO:0030288">
    <property type="term" value="C:outer membrane-bounded periplasmic space"/>
    <property type="evidence" value="ECO:0007669"/>
    <property type="project" value="TreeGrafter"/>
</dbReference>
<evidence type="ECO:0000313" key="8">
    <source>
        <dbReference type="EMBL" id="BBI31299.1"/>
    </source>
</evidence>
<evidence type="ECO:0000259" key="7">
    <source>
        <dbReference type="PROSITE" id="PS50983"/>
    </source>
</evidence>
<proteinExistence type="inferred from homology"/>
<dbReference type="PROSITE" id="PS50983">
    <property type="entry name" value="FE_B12_PBP"/>
    <property type="match status" value="1"/>
</dbReference>
<gene>
    <name evidence="8" type="primary">yfmC</name>
    <name evidence="8" type="ORF">KCTCHS21_06980</name>
</gene>
<name>A0A3T1CZV5_9BACL</name>
<evidence type="ECO:0000256" key="4">
    <source>
        <dbReference type="ARBA" id="ARBA00022729"/>
    </source>
</evidence>
<dbReference type="PROSITE" id="PS51257">
    <property type="entry name" value="PROKAR_LIPOPROTEIN"/>
    <property type="match status" value="1"/>
</dbReference>
<evidence type="ECO:0000313" key="9">
    <source>
        <dbReference type="Proteomes" id="UP000289856"/>
    </source>
</evidence>
<reference evidence="8 9" key="1">
    <citation type="submission" date="2019-01" db="EMBL/GenBank/DDBJ databases">
        <title>Complete genome sequence of Cohnella hallensis HS21 isolated from Korean fir (Abies koreana) rhizospheric soil.</title>
        <authorList>
            <person name="Jiang L."/>
            <person name="Kang S.W."/>
            <person name="Kim S."/>
            <person name="Jung J."/>
            <person name="Kim C.Y."/>
            <person name="Kim D.H."/>
            <person name="Kim S.W."/>
            <person name="Lee J."/>
        </authorList>
    </citation>
    <scope>NUCLEOTIDE SEQUENCE [LARGE SCALE GENOMIC DNA]</scope>
    <source>
        <strain evidence="8 9">HS21</strain>
    </source>
</reference>
<dbReference type="InterPro" id="IPR051313">
    <property type="entry name" value="Bact_iron-sidero_bind"/>
</dbReference>
<dbReference type="KEGG" id="cohn:KCTCHS21_06980"/>
<dbReference type="CDD" id="cd01146">
    <property type="entry name" value="FhuD"/>
    <property type="match status" value="1"/>
</dbReference>
<feature type="domain" description="Fe/B12 periplasmic-binding" evidence="7">
    <location>
        <begin position="72"/>
        <end position="330"/>
    </location>
</feature>